<feature type="domain" description="Cullin family profile" evidence="5">
    <location>
        <begin position="361"/>
        <end position="589"/>
    </location>
</feature>
<comment type="similarity">
    <text evidence="1 3 4">Belongs to the cullin family.</text>
</comment>
<dbReference type="InterPro" id="IPR016157">
    <property type="entry name" value="Cullin_CS"/>
</dbReference>
<dbReference type="EMBL" id="JADBGQ010000006">
    <property type="protein sequence ID" value="KAG5391552.1"/>
    <property type="molecule type" value="Genomic_DNA"/>
</dbReference>
<dbReference type="Gene3D" id="1.10.10.10">
    <property type="entry name" value="Winged helix-like DNA-binding domain superfamily/Winged helix DNA-binding domain"/>
    <property type="match status" value="1"/>
</dbReference>
<dbReference type="Pfam" id="PF00888">
    <property type="entry name" value="Cullin"/>
    <property type="match status" value="1"/>
</dbReference>
<dbReference type="InterPro" id="IPR036390">
    <property type="entry name" value="WH_DNA-bd_sf"/>
</dbReference>
<dbReference type="PANTHER" id="PTHR11932">
    <property type="entry name" value="CULLIN"/>
    <property type="match status" value="1"/>
</dbReference>
<reference evidence="6 7" key="1">
    <citation type="submission" date="2021-03" db="EMBL/GenBank/DDBJ databases">
        <authorList>
            <person name="King G.J."/>
            <person name="Bancroft I."/>
            <person name="Baten A."/>
            <person name="Bloomfield J."/>
            <person name="Borpatragohain P."/>
            <person name="He Z."/>
            <person name="Irish N."/>
            <person name="Irwin J."/>
            <person name="Liu K."/>
            <person name="Mauleon R.P."/>
            <person name="Moore J."/>
            <person name="Morris R."/>
            <person name="Ostergaard L."/>
            <person name="Wang B."/>
            <person name="Wells R."/>
        </authorList>
    </citation>
    <scope>NUCLEOTIDE SEQUENCE [LARGE SCALE GENOMIC DNA]</scope>
    <source>
        <strain evidence="6">R-o-18</strain>
        <tissue evidence="6">Leaf</tissue>
    </source>
</reference>
<evidence type="ECO:0000256" key="1">
    <source>
        <dbReference type="ARBA" id="ARBA00006019"/>
    </source>
</evidence>
<dbReference type="SMART" id="SM00182">
    <property type="entry name" value="CULLIN"/>
    <property type="match status" value="1"/>
</dbReference>
<keyword evidence="7" id="KW-1185">Reference proteome</keyword>
<protein>
    <recommendedName>
        <fullName evidence="5">Cullin family profile domain-containing protein</fullName>
    </recommendedName>
</protein>
<dbReference type="InterPro" id="IPR016158">
    <property type="entry name" value="Cullin_homology"/>
</dbReference>
<dbReference type="Gene3D" id="3.30.230.130">
    <property type="entry name" value="Cullin, Chain C, Domain 2"/>
    <property type="match status" value="1"/>
</dbReference>
<comment type="caution">
    <text evidence="6">The sequence shown here is derived from an EMBL/GenBank/DDBJ whole genome shotgun (WGS) entry which is preliminary data.</text>
</comment>
<proteinExistence type="inferred from homology"/>
<dbReference type="InterPro" id="IPR036388">
    <property type="entry name" value="WH-like_DNA-bd_sf"/>
</dbReference>
<dbReference type="Pfam" id="PF26557">
    <property type="entry name" value="Cullin_AB"/>
    <property type="match status" value="1"/>
</dbReference>
<evidence type="ECO:0000313" key="7">
    <source>
        <dbReference type="Proteomes" id="UP000823674"/>
    </source>
</evidence>
<dbReference type="SMART" id="SM00884">
    <property type="entry name" value="Cullin_Nedd8"/>
    <property type="match status" value="1"/>
</dbReference>
<dbReference type="PROSITE" id="PS50069">
    <property type="entry name" value="CULLIN_2"/>
    <property type="match status" value="1"/>
</dbReference>
<dbReference type="SUPFAM" id="SSF74788">
    <property type="entry name" value="Cullin repeat-like"/>
    <property type="match status" value="1"/>
</dbReference>
<dbReference type="InterPro" id="IPR059120">
    <property type="entry name" value="Cullin-like_AB"/>
</dbReference>
<gene>
    <name evidence="6" type="primary">A06p005530.1_BraROA</name>
    <name evidence="6" type="ORF">IGI04_021515</name>
</gene>
<accession>A0ABQ7LYA7</accession>
<dbReference type="PROSITE" id="PS01256">
    <property type="entry name" value="CULLIN_1"/>
    <property type="match status" value="1"/>
</dbReference>
<keyword evidence="2" id="KW-0832">Ubl conjugation</keyword>
<dbReference type="Pfam" id="PF10557">
    <property type="entry name" value="Cullin_Nedd8"/>
    <property type="match status" value="1"/>
</dbReference>
<evidence type="ECO:0000256" key="3">
    <source>
        <dbReference type="PROSITE-ProRule" id="PRU00330"/>
    </source>
</evidence>
<dbReference type="Gene3D" id="1.20.1310.10">
    <property type="entry name" value="Cullin Repeats"/>
    <property type="match status" value="4"/>
</dbReference>
<organism evidence="6 7">
    <name type="scientific">Brassica rapa subsp. trilocularis</name>
    <dbReference type="NCBI Taxonomy" id="1813537"/>
    <lineage>
        <taxon>Eukaryota</taxon>
        <taxon>Viridiplantae</taxon>
        <taxon>Streptophyta</taxon>
        <taxon>Embryophyta</taxon>
        <taxon>Tracheophyta</taxon>
        <taxon>Spermatophyta</taxon>
        <taxon>Magnoliopsida</taxon>
        <taxon>eudicotyledons</taxon>
        <taxon>Gunneridae</taxon>
        <taxon>Pentapetalae</taxon>
        <taxon>rosids</taxon>
        <taxon>malvids</taxon>
        <taxon>Brassicales</taxon>
        <taxon>Brassicaceae</taxon>
        <taxon>Brassiceae</taxon>
        <taxon>Brassica</taxon>
    </lineage>
</organism>
<evidence type="ECO:0000259" key="5">
    <source>
        <dbReference type="PROSITE" id="PS50069"/>
    </source>
</evidence>
<name>A0ABQ7LYA7_BRACM</name>
<dbReference type="InterPro" id="IPR045093">
    <property type="entry name" value="Cullin"/>
</dbReference>
<evidence type="ECO:0000256" key="2">
    <source>
        <dbReference type="ARBA" id="ARBA00022843"/>
    </source>
</evidence>
<sequence>MKGVLRQFLVVMERKIIDFEQGWEKIQIGITALKRKSECLHVPVLLAQHTIDIYTIVYRMCTQKSPNDFSWPLYQKYCETMEEHMNSTVLPALNEKRGDEYMLLRELVERWSNHKTFVKSVSLLFYYLERFFIFRRSLLSLEEVGLGCFRDLVYNKLQCKIREAVLALVDREREGEDIDRKLMKQVLEFYVEIGEERYEEDFESSMLKDTASYYSCKASSWIQEGSIDDYLLKFEECLKKEKERVSHYLHFSSEPNLVKVVEHEFFFVHENQLLEKTHSEKQISLAPIAKIFKQRVTEEGGEDNKAINDQVASAKEQVLIRKVIELHEKYMVIECFQNHSTLFYKALKRAFERLCSKAVAGSDELLATFCDKIILKRWGSEVLSDEDIEKVVMFLAYISDEKYLFAEFYRKKLTLRLLLNRGVSDDHERSILTKLKQQHGGQFTFKMERMVTDLTLSRENQNSFKEYVDNNHVAKPEIGLTVTLLTTGIWPSYKTFGINLPSEMVKCVEVFKEFYEKKTKGRKLTWIHSLGTCHVNGLFDQKPIELIVSTHQAVVLLLFNTRDKFSYIDIQTQLNVGHEDLVGLLHSLSCCKYKILTKEPATETVSRTDVFEFNSKFTARMCRIKIPLRHVDDRKKFIENVDKDRRYAIDAAIVKIMKGKKALGHQQLVSECVGQLSRMFKPDIKAIKVRIDDLITRDYLERDMENPNMFRYLA</sequence>
<evidence type="ECO:0000313" key="6">
    <source>
        <dbReference type="EMBL" id="KAG5391552.1"/>
    </source>
</evidence>
<dbReference type="InterPro" id="IPR016159">
    <property type="entry name" value="Cullin_repeat-like_dom_sf"/>
</dbReference>
<dbReference type="InterPro" id="IPR036317">
    <property type="entry name" value="Cullin_homology_sf"/>
</dbReference>
<dbReference type="InterPro" id="IPR001373">
    <property type="entry name" value="Cullin_N"/>
</dbReference>
<dbReference type="InterPro" id="IPR019559">
    <property type="entry name" value="Cullin_neddylation_domain"/>
</dbReference>
<dbReference type="SUPFAM" id="SSF46785">
    <property type="entry name" value="Winged helix' DNA-binding domain"/>
    <property type="match status" value="1"/>
</dbReference>
<evidence type="ECO:0000256" key="4">
    <source>
        <dbReference type="RuleBase" id="RU003829"/>
    </source>
</evidence>
<dbReference type="Proteomes" id="UP000823674">
    <property type="component" value="Chromosome A06"/>
</dbReference>
<dbReference type="SUPFAM" id="SSF75632">
    <property type="entry name" value="Cullin homology domain"/>
    <property type="match status" value="1"/>
</dbReference>